<dbReference type="Gene3D" id="2.40.100.10">
    <property type="entry name" value="Cyclophilin-like"/>
    <property type="match status" value="1"/>
</dbReference>
<sequence>MGFTVKSKGLLTLIQGSPRIGYQQYGVSMSGAMDSYSHRLGNILLGNKEDEASLEILIMGPTLLFDKPSKIAITGGDLSPRINNIPIKMWKSYIVNSGDILSFDDLKNGCRSYISFEGGIDVAYVMESKSTYTKANLGGYEGRPLKENDYINLDNLKSNTINTIDDIYIPIFKNEITLRLVKGPQDDMFSDEEYQKFISGEYFVTDECDRMGYRLDGEPITHLRGADIISDGIAFGAIQIPGHGKPIIMMADRQTVGGYTKIANVISTDLYKLAQAKPGDKISFEEINIYQSHELLKLYEKEIENVKNNMKSQEVLKNRNFNITIDDVLFKTLVEEIK</sequence>
<keyword evidence="6" id="KW-1185">Reference proteome</keyword>
<reference evidence="5 6" key="1">
    <citation type="submission" date="2023-05" db="EMBL/GenBank/DDBJ databases">
        <title>Rombocin, a short stable natural nisin variant, displays selective antimicrobial activity against Listeria monocytogenes and employs dual mode of action to kill target bacterial strains.</title>
        <authorList>
            <person name="Wambui J."/>
            <person name="Stephan R."/>
            <person name="Kuipers O.P."/>
        </authorList>
    </citation>
    <scope>NUCLEOTIDE SEQUENCE [LARGE SCALE GENOMIC DNA]</scope>
    <source>
        <strain evidence="5 6">RC002</strain>
    </source>
</reference>
<dbReference type="PANTHER" id="PTHR43309:SF5">
    <property type="entry name" value="5-OXOPROLINASE SUBUNIT C"/>
    <property type="match status" value="1"/>
</dbReference>
<proteinExistence type="predicted"/>
<dbReference type="PANTHER" id="PTHR43309">
    <property type="entry name" value="5-OXOPROLINASE SUBUNIT C"/>
    <property type="match status" value="1"/>
</dbReference>
<gene>
    <name evidence="5" type="ORF">QOZ84_01700</name>
</gene>
<protein>
    <submittedName>
        <fullName evidence="5">Biotin-dependent carboxyltransferase family protein</fullName>
    </submittedName>
</protein>
<evidence type="ECO:0000259" key="4">
    <source>
        <dbReference type="SMART" id="SM00797"/>
    </source>
</evidence>
<dbReference type="InterPro" id="IPR029000">
    <property type="entry name" value="Cyclophilin-like_dom_sf"/>
</dbReference>
<dbReference type="SMART" id="SM00797">
    <property type="entry name" value="AHS2"/>
    <property type="match status" value="1"/>
</dbReference>
<evidence type="ECO:0000313" key="5">
    <source>
        <dbReference type="EMBL" id="MDK2562246.1"/>
    </source>
</evidence>
<dbReference type="InterPro" id="IPR003778">
    <property type="entry name" value="CT_A_B"/>
</dbReference>
<keyword evidence="3" id="KW-0067">ATP-binding</keyword>
<dbReference type="EMBL" id="JASKYM010000001">
    <property type="protein sequence ID" value="MDK2562246.1"/>
    <property type="molecule type" value="Genomic_DNA"/>
</dbReference>
<dbReference type="Pfam" id="PF02626">
    <property type="entry name" value="CT_A_B"/>
    <property type="match status" value="1"/>
</dbReference>
<accession>A0ABT7E5P5</accession>
<keyword evidence="2" id="KW-0378">Hydrolase</keyword>
<organism evidence="5 6">
    <name type="scientific">Romboutsia sedimentorum</name>
    <dbReference type="NCBI Taxonomy" id="1368474"/>
    <lineage>
        <taxon>Bacteria</taxon>
        <taxon>Bacillati</taxon>
        <taxon>Bacillota</taxon>
        <taxon>Clostridia</taxon>
        <taxon>Peptostreptococcales</taxon>
        <taxon>Peptostreptococcaceae</taxon>
        <taxon>Romboutsia</taxon>
    </lineage>
</organism>
<dbReference type="RefSeq" id="WP_284131227.1">
    <property type="nucleotide sequence ID" value="NZ_JASKYM010000001.1"/>
</dbReference>
<evidence type="ECO:0000256" key="1">
    <source>
        <dbReference type="ARBA" id="ARBA00022741"/>
    </source>
</evidence>
<name>A0ABT7E5P5_9FIRM</name>
<feature type="domain" description="Carboxyltransferase" evidence="4">
    <location>
        <begin position="24"/>
        <end position="302"/>
    </location>
</feature>
<evidence type="ECO:0000313" key="6">
    <source>
        <dbReference type="Proteomes" id="UP001301012"/>
    </source>
</evidence>
<evidence type="ECO:0000256" key="2">
    <source>
        <dbReference type="ARBA" id="ARBA00022801"/>
    </source>
</evidence>
<dbReference type="InterPro" id="IPR052708">
    <property type="entry name" value="PxpC"/>
</dbReference>
<dbReference type="SUPFAM" id="SSF50891">
    <property type="entry name" value="Cyclophilin-like"/>
    <property type="match status" value="1"/>
</dbReference>
<dbReference type="NCBIfam" id="TIGR00724">
    <property type="entry name" value="urea_amlyse_rel"/>
    <property type="match status" value="1"/>
</dbReference>
<comment type="caution">
    <text evidence="5">The sequence shown here is derived from an EMBL/GenBank/DDBJ whole genome shotgun (WGS) entry which is preliminary data.</text>
</comment>
<evidence type="ECO:0000256" key="3">
    <source>
        <dbReference type="ARBA" id="ARBA00022840"/>
    </source>
</evidence>
<dbReference type="Proteomes" id="UP001301012">
    <property type="component" value="Unassembled WGS sequence"/>
</dbReference>
<keyword evidence="1" id="KW-0547">Nucleotide-binding</keyword>